<evidence type="ECO:0000256" key="2">
    <source>
        <dbReference type="ARBA" id="ARBA00022803"/>
    </source>
</evidence>
<keyword evidence="1" id="KW-0677">Repeat</keyword>
<evidence type="ECO:0000313" key="4">
    <source>
        <dbReference type="EMBL" id="RCW76001.1"/>
    </source>
</evidence>
<dbReference type="AlphaFoldDB" id="A0A368Y6T5"/>
<dbReference type="InterPro" id="IPR014266">
    <property type="entry name" value="PEP-CTERM_TPR_PrsT"/>
</dbReference>
<dbReference type="SUPFAM" id="SSF48452">
    <property type="entry name" value="TPR-like"/>
    <property type="match status" value="4"/>
</dbReference>
<dbReference type="OrthoDB" id="5290951at2"/>
<dbReference type="PANTHER" id="PTHR45586">
    <property type="entry name" value="TPR REPEAT-CONTAINING PROTEIN PA4667"/>
    <property type="match status" value="1"/>
</dbReference>
<dbReference type="NCBIfam" id="TIGR02917">
    <property type="entry name" value="PEP_TPR_lipo"/>
    <property type="match status" value="1"/>
</dbReference>
<dbReference type="PROSITE" id="PS50005">
    <property type="entry name" value="TPR"/>
    <property type="match status" value="1"/>
</dbReference>
<dbReference type="InterPro" id="IPR011990">
    <property type="entry name" value="TPR-like_helical_dom_sf"/>
</dbReference>
<dbReference type="PANTHER" id="PTHR45586:SF1">
    <property type="entry name" value="LIPOPOLYSACCHARIDE ASSEMBLY PROTEIN B"/>
    <property type="match status" value="1"/>
</dbReference>
<organism evidence="4 5">
    <name type="scientific">Pseudorhodoferax soli</name>
    <dbReference type="NCBI Taxonomy" id="545864"/>
    <lineage>
        <taxon>Bacteria</taxon>
        <taxon>Pseudomonadati</taxon>
        <taxon>Pseudomonadota</taxon>
        <taxon>Betaproteobacteria</taxon>
        <taxon>Burkholderiales</taxon>
        <taxon>Comamonadaceae</taxon>
    </lineage>
</organism>
<dbReference type="Gene3D" id="1.25.40.10">
    <property type="entry name" value="Tetratricopeptide repeat domain"/>
    <property type="match status" value="6"/>
</dbReference>
<dbReference type="InterPro" id="IPR051012">
    <property type="entry name" value="CellSynth/LPSAsmb/PSIAsmb"/>
</dbReference>
<protein>
    <submittedName>
        <fullName evidence="4">Putative PEP-CTERM system TPR-repeat lipoprotein</fullName>
    </submittedName>
</protein>
<dbReference type="RefSeq" id="WP_114465790.1">
    <property type="nucleotide sequence ID" value="NZ_QPJK01000001.1"/>
</dbReference>
<accession>A0A368Y6T5</accession>
<evidence type="ECO:0000256" key="3">
    <source>
        <dbReference type="PROSITE-ProRule" id="PRU00339"/>
    </source>
</evidence>
<dbReference type="Pfam" id="PF13432">
    <property type="entry name" value="TPR_16"/>
    <property type="match status" value="5"/>
</dbReference>
<keyword evidence="2 3" id="KW-0802">TPR repeat</keyword>
<name>A0A368Y6T5_9BURK</name>
<proteinExistence type="predicted"/>
<dbReference type="InterPro" id="IPR019734">
    <property type="entry name" value="TPR_rpt"/>
</dbReference>
<evidence type="ECO:0000256" key="1">
    <source>
        <dbReference type="ARBA" id="ARBA00022737"/>
    </source>
</evidence>
<dbReference type="Proteomes" id="UP000252884">
    <property type="component" value="Unassembled WGS sequence"/>
</dbReference>
<feature type="repeat" description="TPR" evidence="3">
    <location>
        <begin position="368"/>
        <end position="401"/>
    </location>
</feature>
<keyword evidence="5" id="KW-1185">Reference proteome</keyword>
<reference evidence="4 5" key="1">
    <citation type="submission" date="2018-07" db="EMBL/GenBank/DDBJ databases">
        <title>Genomic Encyclopedia of Type Strains, Phase IV (KMG-IV): sequencing the most valuable type-strain genomes for metagenomic binning, comparative biology and taxonomic classification.</title>
        <authorList>
            <person name="Goeker M."/>
        </authorList>
    </citation>
    <scope>NUCLEOTIDE SEQUENCE [LARGE SCALE GENOMIC DNA]</scope>
    <source>
        <strain evidence="4 5">DSM 21634</strain>
    </source>
</reference>
<sequence length="923" mass="99428">MPHHKTSFATIAMAVALLLAGCGDSPEALLSSAKDYMAKNDYKAATIQIKNVLQKQPDSGEARRLLGLALLAGGDASAAEIELVKARDLKQPADQVLPKLAQALLMQGKNKKVIEDFADTQLSSPDAISELQTALASAYSAERNQAASAKALEKALAADPRNQGALLLQARSKLAARDTEGAIAVLDGVLQRNAKNADAWRVKGDIQQYVLRAPDEAATSYRKSIEAQPGDVRGYFGLIGMLTRQAKLDDAEKEMATLRKLAPKHPEAIYLDAQLAYAKKDFPKARQLAQDLLRAVPTNARALELAGGIDLQRNALVTAEEYLAKAVQGDGSLEMARRWLAMTYLRSGQAAKAQATLAPVVNDSTNDATLLSLAGEIQLMSGDARKAEEYFARASKLDPSDGRKRTALAMTQMASGKLDAGLEQLQDIAATDKGTSADMALISTLVRRNELDKALAAIDRLEKKTPNVPLTGQLRAGVLMAKNDLAGARKSYEASLAINPNFFPSVAGLAVLDLADKKPEQARKRFEDLLAREPKNSRAMLALAEAYARQPGDNTKQIGDLLARAVQADPAEVAPRVMLVDHLLRQQDTKQAVSVAQAGVAALPDNAAMLDAAGRAQMAAGDTNQGLTTLARVVSLQPQSTVPLVRLADAQMVSKDAAAAEQTLRKALDLQPNLIEAQRRIISLRNEQGRMADAVALARTVQKQRPTEPIGFLLEGDARMAGNDPASALTAYQAGLKVAAAPELMVRVLGNLRSTGRTAEADRQATSWRQSQPRDMVVPMFLAETAMSDKRMADAERLYLDVVKAQPNNAVAYNNLAWVSSELKRDGAMAYAEKANELAPDQPAFIDTLAMLLAEKQDYKKAIELQTKAMSLQANNLLFKLNMAKIYAKAGQKTEARQLLDELTKQGDKFAGQAEVEKLRATL</sequence>
<gene>
    <name evidence="4" type="ORF">DES41_101605</name>
</gene>
<dbReference type="PROSITE" id="PS51257">
    <property type="entry name" value="PROKAR_LIPOPROTEIN"/>
    <property type="match status" value="1"/>
</dbReference>
<dbReference type="Pfam" id="PF14559">
    <property type="entry name" value="TPR_19"/>
    <property type="match status" value="1"/>
</dbReference>
<dbReference type="SMART" id="SM00028">
    <property type="entry name" value="TPR"/>
    <property type="match status" value="13"/>
</dbReference>
<dbReference type="EMBL" id="QPJK01000001">
    <property type="protein sequence ID" value="RCW76001.1"/>
    <property type="molecule type" value="Genomic_DNA"/>
</dbReference>
<keyword evidence="4" id="KW-0449">Lipoprotein</keyword>
<evidence type="ECO:0000313" key="5">
    <source>
        <dbReference type="Proteomes" id="UP000252884"/>
    </source>
</evidence>
<comment type="caution">
    <text evidence="4">The sequence shown here is derived from an EMBL/GenBank/DDBJ whole genome shotgun (WGS) entry which is preliminary data.</text>
</comment>